<comment type="subcellular location">
    <subcellularLocation>
        <location evidence="1">Cell membrane</location>
        <topology evidence="1">Multi-pass membrane protein</topology>
    </subcellularLocation>
</comment>
<sequence length="92" mass="10020">MTHVTPATAVRVWMFLVVATVTSGWLIEHHSVAGRWTAVAVMLVAALKGRAVLLYFMELKGAPRGWRVAFEVWIWLCAAVVVALWAVGGTSA</sequence>
<comment type="caution">
    <text evidence="7">The sequence shown here is derived from an EMBL/GenBank/DDBJ whole genome shotgun (WGS) entry which is preliminary data.</text>
</comment>
<evidence type="ECO:0000256" key="4">
    <source>
        <dbReference type="ARBA" id="ARBA00022989"/>
    </source>
</evidence>
<keyword evidence="8" id="KW-1185">Reference proteome</keyword>
<feature type="transmembrane region" description="Helical" evidence="6">
    <location>
        <begin position="68"/>
        <end position="87"/>
    </location>
</feature>
<feature type="transmembrane region" description="Helical" evidence="6">
    <location>
        <begin position="33"/>
        <end position="56"/>
    </location>
</feature>
<organism evidence="7 8">
    <name type="scientific">Aromatoleum petrolei</name>
    <dbReference type="NCBI Taxonomy" id="76116"/>
    <lineage>
        <taxon>Bacteria</taxon>
        <taxon>Pseudomonadati</taxon>
        <taxon>Pseudomonadota</taxon>
        <taxon>Betaproteobacteria</taxon>
        <taxon>Rhodocyclales</taxon>
        <taxon>Rhodocyclaceae</taxon>
        <taxon>Aromatoleum</taxon>
    </lineage>
</organism>
<evidence type="ECO:0000313" key="8">
    <source>
        <dbReference type="Proteomes" id="UP000652074"/>
    </source>
</evidence>
<gene>
    <name evidence="7" type="ORF">GPA26_01555</name>
</gene>
<reference evidence="7 8" key="1">
    <citation type="submission" date="2019-12" db="EMBL/GenBank/DDBJ databases">
        <title>Comparative genomics gives insights into the taxonomy of the Azoarcus-Aromatoleum group and reveals separate origins of nif in the plant-associated Azoarcus and non-plant-associated Aromatoleum sub-groups.</title>
        <authorList>
            <person name="Lafos M."/>
            <person name="Maluk M."/>
            <person name="Batista M."/>
            <person name="Junghare M."/>
            <person name="Carmona M."/>
            <person name="Faoro H."/>
            <person name="Cruz L.M."/>
            <person name="Battistoni F."/>
            <person name="De Souza E."/>
            <person name="Pedrosa F."/>
            <person name="Chen W.-M."/>
            <person name="Poole P.S."/>
            <person name="Dixon R.A."/>
            <person name="James E.K."/>
        </authorList>
    </citation>
    <scope>NUCLEOTIDE SEQUENCE [LARGE SCALE GENOMIC DNA]</scope>
    <source>
        <strain evidence="7 8">ToN1</strain>
    </source>
</reference>
<evidence type="ECO:0000256" key="1">
    <source>
        <dbReference type="ARBA" id="ARBA00004651"/>
    </source>
</evidence>
<evidence type="ECO:0008006" key="9">
    <source>
        <dbReference type="Google" id="ProtNLM"/>
    </source>
</evidence>
<keyword evidence="3 6" id="KW-0812">Transmembrane</keyword>
<accession>A0ABX1MMA4</accession>
<feature type="transmembrane region" description="Helical" evidence="6">
    <location>
        <begin position="12"/>
        <end position="27"/>
    </location>
</feature>
<dbReference type="RefSeq" id="WP_169204609.1">
    <property type="nucleotide sequence ID" value="NZ_WTVR01000002.1"/>
</dbReference>
<evidence type="ECO:0000256" key="2">
    <source>
        <dbReference type="ARBA" id="ARBA00022475"/>
    </source>
</evidence>
<keyword evidence="4 6" id="KW-1133">Transmembrane helix</keyword>
<evidence type="ECO:0000313" key="7">
    <source>
        <dbReference type="EMBL" id="NMF87159.1"/>
    </source>
</evidence>
<dbReference type="EMBL" id="WTVR01000002">
    <property type="protein sequence ID" value="NMF87159.1"/>
    <property type="molecule type" value="Genomic_DNA"/>
</dbReference>
<keyword evidence="5 6" id="KW-0472">Membrane</keyword>
<dbReference type="Proteomes" id="UP000652074">
    <property type="component" value="Unassembled WGS sequence"/>
</dbReference>
<evidence type="ECO:0000256" key="6">
    <source>
        <dbReference type="SAM" id="Phobius"/>
    </source>
</evidence>
<evidence type="ECO:0000256" key="3">
    <source>
        <dbReference type="ARBA" id="ARBA00022692"/>
    </source>
</evidence>
<evidence type="ECO:0000256" key="5">
    <source>
        <dbReference type="ARBA" id="ARBA00023136"/>
    </source>
</evidence>
<protein>
    <recommendedName>
        <fullName evidence="9">Cytochrome C oxidase subunit IV family protein</fullName>
    </recommendedName>
</protein>
<name>A0ABX1MMA4_9RHOO</name>
<keyword evidence="2" id="KW-1003">Cell membrane</keyword>
<proteinExistence type="predicted"/>
<dbReference type="InterPro" id="IPR005171">
    <property type="entry name" value="Cyt_c_oxidase_su4_prok"/>
</dbReference>
<dbReference type="Pfam" id="PF03626">
    <property type="entry name" value="COX4_pro"/>
    <property type="match status" value="1"/>
</dbReference>